<keyword evidence="3" id="KW-0812">Transmembrane</keyword>
<evidence type="ECO:0000256" key="9">
    <source>
        <dbReference type="ARBA" id="ARBA00023136"/>
    </source>
</evidence>
<keyword evidence="7" id="KW-0560">Oxidoreductase</keyword>
<dbReference type="GO" id="GO:0045277">
    <property type="term" value="C:respiratory chain complex IV"/>
    <property type="evidence" value="ECO:0007669"/>
    <property type="project" value="InterPro"/>
</dbReference>
<dbReference type="GO" id="GO:0016491">
    <property type="term" value="F:oxidoreductase activity"/>
    <property type="evidence" value="ECO:0007669"/>
    <property type="project" value="UniProtKB-KW"/>
</dbReference>
<dbReference type="GO" id="GO:0005743">
    <property type="term" value="C:mitochondrial inner membrane"/>
    <property type="evidence" value="ECO:0007669"/>
    <property type="project" value="UniProtKB-SubCell"/>
</dbReference>
<accession>A0A4P9ZYJ1</accession>
<dbReference type="CDD" id="cd00922">
    <property type="entry name" value="Cyt_c_Oxidase_IV"/>
    <property type="match status" value="1"/>
</dbReference>
<evidence type="ECO:0000256" key="8">
    <source>
        <dbReference type="ARBA" id="ARBA00023128"/>
    </source>
</evidence>
<gene>
    <name evidence="10" type="ORF">BJ085DRAFT_36627</name>
</gene>
<protein>
    <submittedName>
        <fullName evidence="10">Cytochrome c oxidase subunit IV-domain-containing protein</fullName>
    </submittedName>
</protein>
<organism evidence="10 11">
    <name type="scientific">Dimargaris cristalligena</name>
    <dbReference type="NCBI Taxonomy" id="215637"/>
    <lineage>
        <taxon>Eukaryota</taxon>
        <taxon>Fungi</taxon>
        <taxon>Fungi incertae sedis</taxon>
        <taxon>Zoopagomycota</taxon>
        <taxon>Kickxellomycotina</taxon>
        <taxon>Dimargaritomycetes</taxon>
        <taxon>Dimargaritales</taxon>
        <taxon>Dimargaritaceae</taxon>
        <taxon>Dimargaris</taxon>
    </lineage>
</organism>
<reference evidence="11" key="1">
    <citation type="journal article" date="2018" name="Nat. Microbiol.">
        <title>Leveraging single-cell genomics to expand the fungal tree of life.</title>
        <authorList>
            <person name="Ahrendt S.R."/>
            <person name="Quandt C.A."/>
            <person name="Ciobanu D."/>
            <person name="Clum A."/>
            <person name="Salamov A."/>
            <person name="Andreopoulos B."/>
            <person name="Cheng J.F."/>
            <person name="Woyke T."/>
            <person name="Pelin A."/>
            <person name="Henrissat B."/>
            <person name="Reynolds N.K."/>
            <person name="Benny G.L."/>
            <person name="Smith M.E."/>
            <person name="James T.Y."/>
            <person name="Grigoriev I.V."/>
        </authorList>
    </citation>
    <scope>NUCLEOTIDE SEQUENCE [LARGE SCALE GENOMIC DNA]</scope>
    <source>
        <strain evidence="11">RSA 468</strain>
    </source>
</reference>
<comment type="subcellular location">
    <subcellularLocation>
        <location evidence="1">Mitochondrion inner membrane</location>
        <topology evidence="1">Single-pass membrane protein</topology>
    </subcellularLocation>
</comment>
<dbReference type="Proteomes" id="UP000268162">
    <property type="component" value="Unassembled WGS sequence"/>
</dbReference>
<dbReference type="OrthoDB" id="186013at2759"/>
<keyword evidence="4" id="KW-0999">Mitochondrion inner membrane</keyword>
<evidence type="ECO:0000256" key="4">
    <source>
        <dbReference type="ARBA" id="ARBA00022792"/>
    </source>
</evidence>
<keyword evidence="11" id="KW-1185">Reference proteome</keyword>
<keyword evidence="5" id="KW-0809">Transit peptide</keyword>
<dbReference type="PANTHER" id="PTHR10707">
    <property type="entry name" value="CYTOCHROME C OXIDASE SUBUNIT IV"/>
    <property type="match status" value="1"/>
</dbReference>
<evidence type="ECO:0000256" key="6">
    <source>
        <dbReference type="ARBA" id="ARBA00022989"/>
    </source>
</evidence>
<evidence type="ECO:0000256" key="2">
    <source>
        <dbReference type="ARBA" id="ARBA00008135"/>
    </source>
</evidence>
<sequence length="180" mass="19700">MSRALSATQKSVATASRMTSRRYASAVATPSTTSTLPNSEAYLDIAKVPIASVEVAFNSWTKTQQKAMIERIAELQKQDWKTLSLEEKRAAFYVSFGPHSARTPYSLPGDSTKVVFGVASALGLSAALFAFIRSFSQETPRTMNPEWQEATNEYLREQKANPISGISSEGYQGKGFVTTK</sequence>
<proteinExistence type="inferred from homology"/>
<dbReference type="PANTHER" id="PTHR10707:SF10">
    <property type="entry name" value="CYTOCHROME C OXIDASE SUBUNIT 4"/>
    <property type="match status" value="1"/>
</dbReference>
<dbReference type="EMBL" id="ML002417">
    <property type="protein sequence ID" value="RKP38012.1"/>
    <property type="molecule type" value="Genomic_DNA"/>
</dbReference>
<dbReference type="Gene3D" id="1.10.442.10">
    <property type="entry name" value="Cytochrome c oxidase subunit IV"/>
    <property type="match status" value="1"/>
</dbReference>
<evidence type="ECO:0000313" key="11">
    <source>
        <dbReference type="Proteomes" id="UP000268162"/>
    </source>
</evidence>
<dbReference type="InterPro" id="IPR036639">
    <property type="entry name" value="Cyt_c_oxidase_su4_sf"/>
</dbReference>
<dbReference type="SUPFAM" id="SSF81406">
    <property type="entry name" value="Mitochondrial cytochrome c oxidase subunit IV"/>
    <property type="match status" value="1"/>
</dbReference>
<dbReference type="InterPro" id="IPR004203">
    <property type="entry name" value="Cyt_c_oxidase_su4_fam"/>
</dbReference>
<keyword evidence="6" id="KW-1133">Transmembrane helix</keyword>
<evidence type="ECO:0000256" key="7">
    <source>
        <dbReference type="ARBA" id="ARBA00023002"/>
    </source>
</evidence>
<dbReference type="Pfam" id="PF02936">
    <property type="entry name" value="COX4"/>
    <property type="match status" value="1"/>
</dbReference>
<evidence type="ECO:0000256" key="3">
    <source>
        <dbReference type="ARBA" id="ARBA00022692"/>
    </source>
</evidence>
<evidence type="ECO:0000313" key="10">
    <source>
        <dbReference type="EMBL" id="RKP38012.1"/>
    </source>
</evidence>
<dbReference type="AlphaFoldDB" id="A0A4P9ZYJ1"/>
<evidence type="ECO:0000256" key="5">
    <source>
        <dbReference type="ARBA" id="ARBA00022946"/>
    </source>
</evidence>
<comment type="similarity">
    <text evidence="2">Belongs to the cytochrome c oxidase IV family.</text>
</comment>
<evidence type="ECO:0000256" key="1">
    <source>
        <dbReference type="ARBA" id="ARBA00004434"/>
    </source>
</evidence>
<dbReference type="GO" id="GO:0006123">
    <property type="term" value="P:mitochondrial electron transport, cytochrome c to oxygen"/>
    <property type="evidence" value="ECO:0007669"/>
    <property type="project" value="InterPro"/>
</dbReference>
<keyword evidence="8" id="KW-0496">Mitochondrion</keyword>
<name>A0A4P9ZYJ1_9FUNG</name>
<keyword evidence="9" id="KW-0472">Membrane</keyword>
<dbReference type="STRING" id="215637.A0A4P9ZYJ1"/>